<protein>
    <submittedName>
        <fullName evidence="1">Uncharacterized protein</fullName>
    </submittedName>
</protein>
<evidence type="ECO:0000313" key="2">
    <source>
        <dbReference type="Proteomes" id="UP001328107"/>
    </source>
</evidence>
<evidence type="ECO:0000313" key="1">
    <source>
        <dbReference type="EMBL" id="GMR50748.1"/>
    </source>
</evidence>
<proteinExistence type="predicted"/>
<organism evidence="1 2">
    <name type="scientific">Pristionchus mayeri</name>
    <dbReference type="NCBI Taxonomy" id="1317129"/>
    <lineage>
        <taxon>Eukaryota</taxon>
        <taxon>Metazoa</taxon>
        <taxon>Ecdysozoa</taxon>
        <taxon>Nematoda</taxon>
        <taxon>Chromadorea</taxon>
        <taxon>Rhabditida</taxon>
        <taxon>Rhabditina</taxon>
        <taxon>Diplogasteromorpha</taxon>
        <taxon>Diplogasteroidea</taxon>
        <taxon>Neodiplogasteridae</taxon>
        <taxon>Pristionchus</taxon>
    </lineage>
</organism>
<gene>
    <name evidence="1" type="ORF">PMAYCL1PPCAC_20943</name>
</gene>
<comment type="caution">
    <text evidence="1">The sequence shown here is derived from an EMBL/GenBank/DDBJ whole genome shotgun (WGS) entry which is preliminary data.</text>
</comment>
<keyword evidence="2" id="KW-1185">Reference proteome</keyword>
<reference evidence="2" key="1">
    <citation type="submission" date="2022-10" db="EMBL/GenBank/DDBJ databases">
        <title>Genome assembly of Pristionchus species.</title>
        <authorList>
            <person name="Yoshida K."/>
            <person name="Sommer R.J."/>
        </authorList>
    </citation>
    <scope>NUCLEOTIDE SEQUENCE [LARGE SCALE GENOMIC DNA]</scope>
    <source>
        <strain evidence="2">RS5460</strain>
    </source>
</reference>
<dbReference type="Proteomes" id="UP001328107">
    <property type="component" value="Unassembled WGS sequence"/>
</dbReference>
<name>A0AAN5CTU5_9BILA</name>
<sequence length="89" mass="9982">QIFSSEIFGNFCYFNGRKMKSGDAVRIGKATIACVENAGRSKLRFIGCYDKPHYPHEITKDPVSVTVSNCEKPGFVNENETSSFTFYSL</sequence>
<feature type="non-terminal residue" evidence="1">
    <location>
        <position position="1"/>
    </location>
</feature>
<dbReference type="EMBL" id="BTRK01000004">
    <property type="protein sequence ID" value="GMR50748.1"/>
    <property type="molecule type" value="Genomic_DNA"/>
</dbReference>
<dbReference type="AlphaFoldDB" id="A0AAN5CTU5"/>
<accession>A0AAN5CTU5</accession>